<feature type="domain" description="Tc1-like transposase DDE" evidence="1">
    <location>
        <begin position="3"/>
        <end position="148"/>
    </location>
</feature>
<dbReference type="Proteomes" id="UP000236520">
    <property type="component" value="Unassembled WGS sequence"/>
</dbReference>
<sequence length="186" mass="21274">MTVICADELGPVIPRTFPPAPAWSPDGHRIKAELDYTRGPEKTWVHGGLRPSDGQAVTMTAPSRNSVFYQRFLQQVEDANPHGEIWTVTDNLSSHNSLSTRTWLEDHPRIHHAFISVGARWLNLQEGWWRIFRKAALAGRSFTTHDDITYATTLAIDQLNSRATPRIWGRLALPTRPRRHRFVYTL</sequence>
<protein>
    <recommendedName>
        <fullName evidence="1">Tc1-like transposase DDE domain-containing protein</fullName>
    </recommendedName>
</protein>
<dbReference type="Pfam" id="PF13358">
    <property type="entry name" value="DDE_3"/>
    <property type="match status" value="1"/>
</dbReference>
<organism evidence="2 3">
    <name type="scientific">Streptomyces malaysiensis</name>
    <dbReference type="NCBI Taxonomy" id="92644"/>
    <lineage>
        <taxon>Bacteria</taxon>
        <taxon>Bacillati</taxon>
        <taxon>Actinomycetota</taxon>
        <taxon>Actinomycetes</taxon>
        <taxon>Kitasatosporales</taxon>
        <taxon>Streptomycetaceae</taxon>
        <taxon>Streptomyces</taxon>
        <taxon>Streptomyces violaceusniger group</taxon>
    </lineage>
</organism>
<dbReference type="Gene3D" id="3.30.420.10">
    <property type="entry name" value="Ribonuclease H-like superfamily/Ribonuclease H"/>
    <property type="match status" value="1"/>
</dbReference>
<dbReference type="InterPro" id="IPR036397">
    <property type="entry name" value="RNaseH_sf"/>
</dbReference>
<evidence type="ECO:0000313" key="3">
    <source>
        <dbReference type="Proteomes" id="UP000236520"/>
    </source>
</evidence>
<dbReference type="RefSeq" id="WP_250850424.1">
    <property type="nucleotide sequence ID" value="NZ_LJIW01000001.1"/>
</dbReference>
<reference evidence="2 3" key="1">
    <citation type="submission" date="2015-09" db="EMBL/GenBank/DDBJ databases">
        <title>Genome sequence, genome mining and natural product profiling of a biocontrol bacterium Streptomyces malaysiensis F913.</title>
        <authorList>
            <person name="Xu Y."/>
            <person name="Wei J."/>
            <person name="Xie J."/>
            <person name="Li T."/>
            <person name="Zhou Z."/>
        </authorList>
    </citation>
    <scope>NUCLEOTIDE SEQUENCE [LARGE SCALE GENOMIC DNA]</scope>
    <source>
        <strain evidence="2 3">F913</strain>
    </source>
</reference>
<comment type="caution">
    <text evidence="2">The sequence shown here is derived from an EMBL/GenBank/DDBJ whole genome shotgun (WGS) entry which is preliminary data.</text>
</comment>
<name>A0A2J7Z1E5_STRMQ</name>
<dbReference type="GO" id="GO:0003676">
    <property type="term" value="F:nucleic acid binding"/>
    <property type="evidence" value="ECO:0007669"/>
    <property type="project" value="InterPro"/>
</dbReference>
<keyword evidence="3" id="KW-1185">Reference proteome</keyword>
<dbReference type="EMBL" id="LJIW01000001">
    <property type="protein sequence ID" value="PNG94098.1"/>
    <property type="molecule type" value="Genomic_DNA"/>
</dbReference>
<evidence type="ECO:0000313" key="2">
    <source>
        <dbReference type="EMBL" id="PNG94098.1"/>
    </source>
</evidence>
<accession>A0A2J7Z1E5</accession>
<proteinExistence type="predicted"/>
<dbReference type="InterPro" id="IPR038717">
    <property type="entry name" value="Tc1-like_DDE_dom"/>
</dbReference>
<gene>
    <name evidence="2" type="ORF">SMF913_10123</name>
</gene>
<dbReference type="AlphaFoldDB" id="A0A2J7Z1E5"/>
<evidence type="ECO:0000259" key="1">
    <source>
        <dbReference type="Pfam" id="PF13358"/>
    </source>
</evidence>